<feature type="region of interest" description="Disordered" evidence="1">
    <location>
        <begin position="480"/>
        <end position="535"/>
    </location>
</feature>
<sequence length="750" mass="83558">MRTEQDTRKKRTEKKRTKSDEHTLFRNRARLYQTAQLQRSSYTIIYYESHSMALLQIFWGCGHTSSDKTKRALDTEGGDTRQPVLVSTSDSRLTFNTHPSLLKKSESSDGSQRTYLRLPQVKVREAERLAKHQPQVAGRRADKSASTPSHLPYHRRPIVSFPGEIWPDIGRDTKVHGGRAVKLLASHLGEPGSIPSRFSPDFGKWESCRTMLLVGGFSWVMSRFLRPFIPFRHCFILASLHPHRLSRPPCYEPSKSLHSQHQQTTLHMLSIYAILSRVRHLCRNTRETFTRKKLASLHAAKPPLSARPFDSTTVGQRTLRGRRASKEDPPPPSSLIRGNLRPAAATDHFYCALFKRKGHRTSERQLLRRHVCCYVKMATGARSKLQDIRDPLLDVHDCQHRDIVTTSDKFRILRSPNLQTSNTSSQNTREYTREKRQLFWRTPTAHAGKMASLASKICANPFANQSMVTRRSSTSREFLVARSSRSGARTVSGASRSQSENGYTNIQLTATPFHPSPSKEATRAEDGQRGTAARGISGTASVAAAAAALSAPQMAGCLQLPRKAARERSRHCPLEQWARLKHGCTHPQASSGTAPASSRAPARMSSCSRLPLRSTDAGGHASPGATLPAGEVSYQMLVGQRRSDMPLIGDAILPMCAAGVRGISDCFSSVFVDGLCHGQDCLQALEIGDRSSCLEPLGRLLTARSSEPMRVIEVNMEQRRNEEAGETGDRREDPPTNGIVRQRFPFAKIR</sequence>
<feature type="compositionally biased region" description="Polar residues" evidence="1">
    <location>
        <begin position="483"/>
        <end position="510"/>
    </location>
</feature>
<feature type="compositionally biased region" description="Basic and acidic residues" evidence="1">
    <location>
        <begin position="717"/>
        <end position="734"/>
    </location>
</feature>
<organism evidence="2 3">
    <name type="scientific">Dryococelus australis</name>
    <dbReference type="NCBI Taxonomy" id="614101"/>
    <lineage>
        <taxon>Eukaryota</taxon>
        <taxon>Metazoa</taxon>
        <taxon>Ecdysozoa</taxon>
        <taxon>Arthropoda</taxon>
        <taxon>Hexapoda</taxon>
        <taxon>Insecta</taxon>
        <taxon>Pterygota</taxon>
        <taxon>Neoptera</taxon>
        <taxon>Polyneoptera</taxon>
        <taxon>Phasmatodea</taxon>
        <taxon>Verophasmatodea</taxon>
        <taxon>Anareolatae</taxon>
        <taxon>Phasmatidae</taxon>
        <taxon>Eurycanthinae</taxon>
        <taxon>Dryococelus</taxon>
    </lineage>
</organism>
<feature type="region of interest" description="Disordered" evidence="1">
    <location>
        <begin position="584"/>
        <end position="605"/>
    </location>
</feature>
<comment type="caution">
    <text evidence="2">The sequence shown here is derived from an EMBL/GenBank/DDBJ whole genome shotgun (WGS) entry which is preliminary data.</text>
</comment>
<dbReference type="Proteomes" id="UP001159363">
    <property type="component" value="Chromosome 8"/>
</dbReference>
<protein>
    <submittedName>
        <fullName evidence="2">Uncharacterized protein</fullName>
    </submittedName>
</protein>
<proteinExistence type="predicted"/>
<gene>
    <name evidence="2" type="ORF">PR048_023042</name>
</gene>
<feature type="compositionally biased region" description="Low complexity" evidence="1">
    <location>
        <begin position="589"/>
        <end position="605"/>
    </location>
</feature>
<feature type="region of interest" description="Disordered" evidence="1">
    <location>
        <begin position="1"/>
        <end position="20"/>
    </location>
</feature>
<feature type="region of interest" description="Disordered" evidence="1">
    <location>
        <begin position="717"/>
        <end position="739"/>
    </location>
</feature>
<accession>A0ABQ9GSZ3</accession>
<evidence type="ECO:0000313" key="2">
    <source>
        <dbReference type="EMBL" id="KAJ8875149.1"/>
    </source>
</evidence>
<name>A0ABQ9GSZ3_9NEOP</name>
<feature type="region of interest" description="Disordered" evidence="1">
    <location>
        <begin position="303"/>
        <end position="339"/>
    </location>
</feature>
<keyword evidence="3" id="KW-1185">Reference proteome</keyword>
<feature type="region of interest" description="Disordered" evidence="1">
    <location>
        <begin position="129"/>
        <end position="153"/>
    </location>
</feature>
<dbReference type="EMBL" id="JARBHB010000009">
    <property type="protein sequence ID" value="KAJ8875149.1"/>
    <property type="molecule type" value="Genomic_DNA"/>
</dbReference>
<evidence type="ECO:0000313" key="3">
    <source>
        <dbReference type="Proteomes" id="UP001159363"/>
    </source>
</evidence>
<feature type="compositionally biased region" description="Basic residues" evidence="1">
    <location>
        <begin position="8"/>
        <end position="17"/>
    </location>
</feature>
<reference evidence="2 3" key="1">
    <citation type="submission" date="2023-02" db="EMBL/GenBank/DDBJ databases">
        <title>LHISI_Scaffold_Assembly.</title>
        <authorList>
            <person name="Stuart O.P."/>
            <person name="Cleave R."/>
            <person name="Magrath M.J.L."/>
            <person name="Mikheyev A.S."/>
        </authorList>
    </citation>
    <scope>NUCLEOTIDE SEQUENCE [LARGE SCALE GENOMIC DNA]</scope>
    <source>
        <strain evidence="2">Daus_M_001</strain>
        <tissue evidence="2">Leg muscle</tissue>
    </source>
</reference>
<evidence type="ECO:0000256" key="1">
    <source>
        <dbReference type="SAM" id="MobiDB-lite"/>
    </source>
</evidence>